<dbReference type="Proteomes" id="UP000241118">
    <property type="component" value="Unassembled WGS sequence"/>
</dbReference>
<dbReference type="OrthoDB" id="3698079at2"/>
<dbReference type="InterPro" id="IPR023393">
    <property type="entry name" value="START-like_dom_sf"/>
</dbReference>
<sequence length="139" mass="15012">MSSAERTTSIPADADVVFDVVTDLENLSAWLPSGVEVERYGPNLVRLWSGENNVVRHVVVDWDKLTIDWGSPNAPTYVGNLQVLRTAPGLSAVAVRLTGPEGLPTQRLENWLARALEALATAVSAERRATPHAVAVSRS</sequence>
<reference evidence="1 2" key="1">
    <citation type="submission" date="2018-03" db="EMBL/GenBank/DDBJ databases">
        <title>Genomic Encyclopedia of Type Strains, Phase III (KMG-III): the genomes of soil and plant-associated and newly described type strains.</title>
        <authorList>
            <person name="Whitman W."/>
        </authorList>
    </citation>
    <scope>NUCLEOTIDE SEQUENCE [LARGE SCALE GENOMIC DNA]</scope>
    <source>
        <strain evidence="1 2">CGMCC 4.7097</strain>
    </source>
</reference>
<dbReference type="Gene3D" id="3.30.530.20">
    <property type="match status" value="1"/>
</dbReference>
<protein>
    <submittedName>
        <fullName evidence="1">Polyketide cyclase/dehydrase/lipid transport protein</fullName>
    </submittedName>
</protein>
<proteinExistence type="predicted"/>
<evidence type="ECO:0000313" key="1">
    <source>
        <dbReference type="EMBL" id="PSL57361.1"/>
    </source>
</evidence>
<comment type="caution">
    <text evidence="1">The sequence shown here is derived from an EMBL/GenBank/DDBJ whole genome shotgun (WGS) entry which is preliminary data.</text>
</comment>
<name>A0A2P8IFW8_SACCR</name>
<accession>A0A2P8IFW8</accession>
<organism evidence="1 2">
    <name type="scientific">Saccharothrix carnea</name>
    <dbReference type="NCBI Taxonomy" id="1280637"/>
    <lineage>
        <taxon>Bacteria</taxon>
        <taxon>Bacillati</taxon>
        <taxon>Actinomycetota</taxon>
        <taxon>Actinomycetes</taxon>
        <taxon>Pseudonocardiales</taxon>
        <taxon>Pseudonocardiaceae</taxon>
        <taxon>Saccharothrix</taxon>
    </lineage>
</organism>
<dbReference type="AlphaFoldDB" id="A0A2P8IFW8"/>
<evidence type="ECO:0000313" key="2">
    <source>
        <dbReference type="Proteomes" id="UP000241118"/>
    </source>
</evidence>
<dbReference type="Pfam" id="PF10604">
    <property type="entry name" value="Polyketide_cyc2"/>
    <property type="match status" value="1"/>
</dbReference>
<dbReference type="EMBL" id="PYAX01000002">
    <property type="protein sequence ID" value="PSL57361.1"/>
    <property type="molecule type" value="Genomic_DNA"/>
</dbReference>
<dbReference type="RefSeq" id="WP_106614315.1">
    <property type="nucleotide sequence ID" value="NZ_PYAX01000002.1"/>
</dbReference>
<gene>
    <name evidence="1" type="ORF">B0I31_102339</name>
</gene>
<dbReference type="SUPFAM" id="SSF55961">
    <property type="entry name" value="Bet v1-like"/>
    <property type="match status" value="1"/>
</dbReference>
<dbReference type="InterPro" id="IPR019587">
    <property type="entry name" value="Polyketide_cyclase/dehydratase"/>
</dbReference>
<keyword evidence="2" id="KW-1185">Reference proteome</keyword>